<keyword evidence="4" id="KW-0597">Phosphoprotein</keyword>
<dbReference type="GO" id="GO:0046983">
    <property type="term" value="F:protein dimerization activity"/>
    <property type="evidence" value="ECO:0007669"/>
    <property type="project" value="InterPro"/>
</dbReference>
<keyword evidence="9" id="KW-0067">ATP-binding</keyword>
<dbReference type="AlphaFoldDB" id="A0A7H0HN83"/>
<evidence type="ECO:0000256" key="4">
    <source>
        <dbReference type="ARBA" id="ARBA00022553"/>
    </source>
</evidence>
<organism evidence="15 16">
    <name type="scientific">Streptomyces genisteinicus</name>
    <dbReference type="NCBI Taxonomy" id="2768068"/>
    <lineage>
        <taxon>Bacteria</taxon>
        <taxon>Bacillati</taxon>
        <taxon>Actinomycetota</taxon>
        <taxon>Actinomycetes</taxon>
        <taxon>Kitasatosporales</taxon>
        <taxon>Streptomycetaceae</taxon>
        <taxon>Streptomyces</taxon>
    </lineage>
</organism>
<evidence type="ECO:0000256" key="1">
    <source>
        <dbReference type="ARBA" id="ARBA00000085"/>
    </source>
</evidence>
<dbReference type="GO" id="GO:0005524">
    <property type="term" value="F:ATP binding"/>
    <property type="evidence" value="ECO:0007669"/>
    <property type="project" value="UniProtKB-KW"/>
</dbReference>
<sequence length="355" mass="37005">MSLFWRIFALNALVLGGATALLLWAPVTVSVPVLLTETVILLGGLGVMLVANAALLRIGLAPLDRLTRQMTTVDLLRPGGRLPVPGHGGVGELIAGFNDMVERLEAERAASSARALDAQESERRRIAQELHDEVGQSMTAVLLTLKRAADHSGGPVREDVRLAQETTRASLDEVRRLARRMRPGVLEDLGLVSALTALASEFATHTGLRVRRRFDSGLPALDRMSELVVYRVAQESLTNVARHAEARHVTVELSGTAGSVTLTVSDDGRGVGLARDGAGIRGMRERALLLGAAFEIRPLPGGGSAVRLTVPVPAAPVASVPAAHASAPAAPAAHASAPAAPVAPAAPAAPEEGLP</sequence>
<dbReference type="GO" id="GO:0000155">
    <property type="term" value="F:phosphorelay sensor kinase activity"/>
    <property type="evidence" value="ECO:0007669"/>
    <property type="project" value="InterPro"/>
</dbReference>
<evidence type="ECO:0000259" key="14">
    <source>
        <dbReference type="PROSITE" id="PS50885"/>
    </source>
</evidence>
<dbReference type="KEGG" id="sgj:IAG43_03040"/>
<dbReference type="SMART" id="SM00304">
    <property type="entry name" value="HAMP"/>
    <property type="match status" value="1"/>
</dbReference>
<evidence type="ECO:0000256" key="10">
    <source>
        <dbReference type="ARBA" id="ARBA00022989"/>
    </source>
</evidence>
<dbReference type="Gene3D" id="1.20.5.1930">
    <property type="match status" value="1"/>
</dbReference>
<comment type="catalytic activity">
    <reaction evidence="1">
        <text>ATP + protein L-histidine = ADP + protein N-phospho-L-histidine.</text>
        <dbReference type="EC" id="2.7.13.3"/>
    </reaction>
</comment>
<keyword evidence="11" id="KW-0902">Two-component regulatory system</keyword>
<dbReference type="InterPro" id="IPR003594">
    <property type="entry name" value="HATPase_dom"/>
</dbReference>
<keyword evidence="16" id="KW-1185">Reference proteome</keyword>
<proteinExistence type="predicted"/>
<comment type="subcellular location">
    <subcellularLocation>
        <location evidence="2">Membrane</location>
    </subcellularLocation>
</comment>
<dbReference type="EC" id="2.7.13.3" evidence="3"/>
<dbReference type="CDD" id="cd06225">
    <property type="entry name" value="HAMP"/>
    <property type="match status" value="1"/>
</dbReference>
<dbReference type="RefSeq" id="WP_187739200.1">
    <property type="nucleotide sequence ID" value="NZ_CP060825.1"/>
</dbReference>
<dbReference type="Pfam" id="PF02518">
    <property type="entry name" value="HATPase_c"/>
    <property type="match status" value="1"/>
</dbReference>
<dbReference type="InterPro" id="IPR036890">
    <property type="entry name" value="HATPase_C_sf"/>
</dbReference>
<feature type="transmembrane region" description="Helical" evidence="13">
    <location>
        <begin position="7"/>
        <end position="27"/>
    </location>
</feature>
<evidence type="ECO:0000256" key="7">
    <source>
        <dbReference type="ARBA" id="ARBA00022741"/>
    </source>
</evidence>
<dbReference type="Proteomes" id="UP000516230">
    <property type="component" value="Chromosome"/>
</dbReference>
<gene>
    <name evidence="15" type="ORF">IAG43_03040</name>
</gene>
<evidence type="ECO:0000256" key="8">
    <source>
        <dbReference type="ARBA" id="ARBA00022777"/>
    </source>
</evidence>
<protein>
    <recommendedName>
        <fullName evidence="3">histidine kinase</fullName>
        <ecNumber evidence="3">2.7.13.3</ecNumber>
    </recommendedName>
</protein>
<evidence type="ECO:0000313" key="16">
    <source>
        <dbReference type="Proteomes" id="UP000516230"/>
    </source>
</evidence>
<evidence type="ECO:0000256" key="13">
    <source>
        <dbReference type="SAM" id="Phobius"/>
    </source>
</evidence>
<dbReference type="GO" id="GO:0016020">
    <property type="term" value="C:membrane"/>
    <property type="evidence" value="ECO:0007669"/>
    <property type="project" value="UniProtKB-SubCell"/>
</dbReference>
<name>A0A7H0HN83_9ACTN</name>
<dbReference type="InterPro" id="IPR050482">
    <property type="entry name" value="Sensor_HK_TwoCompSys"/>
</dbReference>
<keyword evidence="5" id="KW-0808">Transferase</keyword>
<evidence type="ECO:0000256" key="9">
    <source>
        <dbReference type="ARBA" id="ARBA00022840"/>
    </source>
</evidence>
<dbReference type="InterPro" id="IPR003660">
    <property type="entry name" value="HAMP_dom"/>
</dbReference>
<dbReference type="PANTHER" id="PTHR24421:SF10">
    <property type="entry name" value="NITRATE_NITRITE SENSOR PROTEIN NARQ"/>
    <property type="match status" value="1"/>
</dbReference>
<feature type="domain" description="HAMP" evidence="14">
    <location>
        <begin position="57"/>
        <end position="109"/>
    </location>
</feature>
<accession>A0A7H0HN83</accession>
<keyword evidence="10 13" id="KW-1133">Transmembrane helix</keyword>
<keyword evidence="6 13" id="KW-0812">Transmembrane</keyword>
<dbReference type="EMBL" id="CP060825">
    <property type="protein sequence ID" value="QNP61999.1"/>
    <property type="molecule type" value="Genomic_DNA"/>
</dbReference>
<dbReference type="Gene3D" id="3.30.565.10">
    <property type="entry name" value="Histidine kinase-like ATPase, C-terminal domain"/>
    <property type="match status" value="1"/>
</dbReference>
<keyword evidence="8 15" id="KW-0418">Kinase</keyword>
<evidence type="ECO:0000256" key="3">
    <source>
        <dbReference type="ARBA" id="ARBA00012438"/>
    </source>
</evidence>
<keyword evidence="13" id="KW-0472">Membrane</keyword>
<feature type="transmembrane region" description="Helical" evidence="13">
    <location>
        <begin position="39"/>
        <end position="60"/>
    </location>
</feature>
<dbReference type="SMART" id="SM00387">
    <property type="entry name" value="HATPase_c"/>
    <property type="match status" value="1"/>
</dbReference>
<dbReference type="Pfam" id="PF07730">
    <property type="entry name" value="HisKA_3"/>
    <property type="match status" value="1"/>
</dbReference>
<keyword evidence="7" id="KW-0547">Nucleotide-binding</keyword>
<evidence type="ECO:0000313" key="15">
    <source>
        <dbReference type="EMBL" id="QNP61999.1"/>
    </source>
</evidence>
<dbReference type="CDD" id="cd16917">
    <property type="entry name" value="HATPase_UhpB-NarQ-NarX-like"/>
    <property type="match status" value="1"/>
</dbReference>
<evidence type="ECO:0000256" key="12">
    <source>
        <dbReference type="SAM" id="MobiDB-lite"/>
    </source>
</evidence>
<dbReference type="InterPro" id="IPR011712">
    <property type="entry name" value="Sig_transdc_His_kin_sub3_dim/P"/>
</dbReference>
<evidence type="ECO:0000256" key="11">
    <source>
        <dbReference type="ARBA" id="ARBA00023012"/>
    </source>
</evidence>
<evidence type="ECO:0000256" key="5">
    <source>
        <dbReference type="ARBA" id="ARBA00022679"/>
    </source>
</evidence>
<dbReference type="PROSITE" id="PS50885">
    <property type="entry name" value="HAMP"/>
    <property type="match status" value="1"/>
</dbReference>
<dbReference type="SUPFAM" id="SSF55874">
    <property type="entry name" value="ATPase domain of HSP90 chaperone/DNA topoisomerase II/histidine kinase"/>
    <property type="match status" value="1"/>
</dbReference>
<evidence type="ECO:0000256" key="2">
    <source>
        <dbReference type="ARBA" id="ARBA00004370"/>
    </source>
</evidence>
<dbReference type="PANTHER" id="PTHR24421">
    <property type="entry name" value="NITRATE/NITRITE SENSOR PROTEIN NARX-RELATED"/>
    <property type="match status" value="1"/>
</dbReference>
<evidence type="ECO:0000256" key="6">
    <source>
        <dbReference type="ARBA" id="ARBA00022692"/>
    </source>
</evidence>
<reference evidence="15 16" key="1">
    <citation type="submission" date="2020-08" db="EMBL/GenBank/DDBJ databases">
        <title>A novel species.</title>
        <authorList>
            <person name="Gao J."/>
        </authorList>
    </citation>
    <scope>NUCLEOTIDE SEQUENCE [LARGE SCALE GENOMIC DNA]</scope>
    <source>
        <strain evidence="15 16">CRPJ-33</strain>
    </source>
</reference>
<feature type="region of interest" description="Disordered" evidence="12">
    <location>
        <begin position="331"/>
        <end position="355"/>
    </location>
</feature>